<reference evidence="2 3" key="1">
    <citation type="submission" date="2016-04" db="EMBL/GenBank/DDBJ databases">
        <title>Evolutionary innovation and constraint leading to complex multicellularity in the Ascomycota.</title>
        <authorList>
            <person name="Cisse O."/>
            <person name="Nguyen A."/>
            <person name="Hewitt D.A."/>
            <person name="Jedd G."/>
            <person name="Stajich J.E."/>
        </authorList>
    </citation>
    <scope>NUCLEOTIDE SEQUENCE [LARGE SCALE GENOMIC DNA]</scope>
    <source>
        <strain evidence="2 3">DAH-3</strain>
    </source>
</reference>
<proteinExistence type="predicted"/>
<dbReference type="AlphaFoldDB" id="A0A1U7LLS4"/>
<evidence type="ECO:0000259" key="1">
    <source>
        <dbReference type="PROSITE" id="PS51462"/>
    </source>
</evidence>
<dbReference type="PANTHER" id="PTHR13622:SF8">
    <property type="entry name" value="THIAMIN PYROPHOSPHOKINASE 1"/>
    <property type="match status" value="1"/>
</dbReference>
<comment type="caution">
    <text evidence="2">The sequence shown here is derived from an EMBL/GenBank/DDBJ whole genome shotgun (WGS) entry which is preliminary data.</text>
</comment>
<dbReference type="PANTHER" id="PTHR13622">
    <property type="entry name" value="THIAMIN PYROPHOSPHOKINASE"/>
    <property type="match status" value="1"/>
</dbReference>
<protein>
    <recommendedName>
        <fullName evidence="1">Nudix hydrolase domain-containing protein</fullName>
    </recommendedName>
</protein>
<dbReference type="Pfam" id="PF00293">
    <property type="entry name" value="NUDIX"/>
    <property type="match status" value="1"/>
</dbReference>
<dbReference type="EMBL" id="LXFE01001417">
    <property type="protein sequence ID" value="OLL23616.1"/>
    <property type="molecule type" value="Genomic_DNA"/>
</dbReference>
<name>A0A1U7LLS4_NEOID</name>
<dbReference type="GO" id="GO:0044715">
    <property type="term" value="F:8-oxo-dGDP phosphatase activity"/>
    <property type="evidence" value="ECO:0007669"/>
    <property type="project" value="TreeGrafter"/>
</dbReference>
<evidence type="ECO:0000313" key="3">
    <source>
        <dbReference type="Proteomes" id="UP000186594"/>
    </source>
</evidence>
<dbReference type="Pfam" id="PF15916">
    <property type="entry name" value="DUF4743"/>
    <property type="match status" value="1"/>
</dbReference>
<accession>A0A1U7LLS4</accession>
<dbReference type="PROSITE" id="PS51462">
    <property type="entry name" value="NUDIX"/>
    <property type="match status" value="1"/>
</dbReference>
<dbReference type="Proteomes" id="UP000186594">
    <property type="component" value="Unassembled WGS sequence"/>
</dbReference>
<dbReference type="SUPFAM" id="SSF55811">
    <property type="entry name" value="Nudix"/>
    <property type="match status" value="1"/>
</dbReference>
<organism evidence="2 3">
    <name type="scientific">Neolecta irregularis (strain DAH-3)</name>
    <dbReference type="NCBI Taxonomy" id="1198029"/>
    <lineage>
        <taxon>Eukaryota</taxon>
        <taxon>Fungi</taxon>
        <taxon>Dikarya</taxon>
        <taxon>Ascomycota</taxon>
        <taxon>Taphrinomycotina</taxon>
        <taxon>Neolectales</taxon>
        <taxon>Neolectaceae</taxon>
        <taxon>Neolecta</taxon>
    </lineage>
</organism>
<dbReference type="InterPro" id="IPR015797">
    <property type="entry name" value="NUDIX_hydrolase-like_dom_sf"/>
</dbReference>
<dbReference type="FunFam" id="3.90.79.10:FF:000019">
    <property type="entry name" value="Thiamin pyrophosphokinase, putative"/>
    <property type="match status" value="1"/>
</dbReference>
<dbReference type="OMA" id="VPLQTMY"/>
<dbReference type="Gene3D" id="3.90.79.10">
    <property type="entry name" value="Nucleoside Triphosphate Pyrophosphohydrolase"/>
    <property type="match status" value="1"/>
</dbReference>
<dbReference type="InterPro" id="IPR031804">
    <property type="entry name" value="DUF4743"/>
</dbReference>
<sequence length="303" mass="34780">MHLNILQIISQCDSFSFELRPQDQGFIPFLFGQAIIGYVRLFVQTALKELPDYWEVHESHVSLSSSLSTFESRTKAIEYTLNYWRERGTFQVLKGWRNELYPVYGPNKTVIFAFERAACSLFGLLTFGSHMTAYIRDTYEMWIPRRSKKKPTYPGMLDNTVAGGIAFGSEPYKTIVKEGMEEAGFEMEVMKNVKAVGFLNYCYASNEFTGGEIGLLQPELEFIYDLAVSRDIIPKPVDGEVESFELMTVEQVKAALAANEFKTNCRLVIIDFFVRHGILTMENEPDYIEIISRLRKKMPFPLP</sequence>
<gene>
    <name evidence="2" type="ORF">NEOLI_005320</name>
</gene>
<dbReference type="STRING" id="1198029.A0A1U7LLS4"/>
<dbReference type="CDD" id="cd03676">
    <property type="entry name" value="NUDIX_Tnr3_like"/>
    <property type="match status" value="1"/>
</dbReference>
<feature type="domain" description="Nudix hydrolase" evidence="1">
    <location>
        <begin position="124"/>
        <end position="269"/>
    </location>
</feature>
<dbReference type="OrthoDB" id="10261522at2759"/>
<dbReference type="InterPro" id="IPR000086">
    <property type="entry name" value="NUDIX_hydrolase_dom"/>
</dbReference>
<keyword evidence="3" id="KW-1185">Reference proteome</keyword>
<evidence type="ECO:0000313" key="2">
    <source>
        <dbReference type="EMBL" id="OLL23616.1"/>
    </source>
</evidence>